<evidence type="ECO:0000259" key="1">
    <source>
        <dbReference type="PROSITE" id="PS50846"/>
    </source>
</evidence>
<dbReference type="Gene3D" id="3.30.70.100">
    <property type="match status" value="1"/>
</dbReference>
<dbReference type="InterPro" id="IPR036163">
    <property type="entry name" value="HMA_dom_sf"/>
</dbReference>
<accession>A0ABV6HQK9</accession>
<gene>
    <name evidence="2" type="ORF">ACFFI0_22805</name>
</gene>
<sequence>MKNKNLQFKTNLNCGGCVSKVQSDLDNANGVCEWNVDVANNDKILTVKSEGITEDEIVAIIKSKGFKAEPISASSQF</sequence>
<dbReference type="SUPFAM" id="SSF55008">
    <property type="entry name" value="HMA, heavy metal-associated domain"/>
    <property type="match status" value="1"/>
</dbReference>
<proteinExistence type="predicted"/>
<reference evidence="2 3" key="1">
    <citation type="submission" date="2024-09" db="EMBL/GenBank/DDBJ databases">
        <authorList>
            <person name="Sun Q."/>
            <person name="Mori K."/>
        </authorList>
    </citation>
    <scope>NUCLEOTIDE SEQUENCE [LARGE SCALE GENOMIC DNA]</scope>
    <source>
        <strain evidence="2 3">CCM 7765</strain>
    </source>
</reference>
<dbReference type="PROSITE" id="PS50846">
    <property type="entry name" value="HMA_2"/>
    <property type="match status" value="1"/>
</dbReference>
<dbReference type="CDD" id="cd00371">
    <property type="entry name" value="HMA"/>
    <property type="match status" value="1"/>
</dbReference>
<dbReference type="InterPro" id="IPR006121">
    <property type="entry name" value="HMA_dom"/>
</dbReference>
<dbReference type="RefSeq" id="WP_130858281.1">
    <property type="nucleotide sequence ID" value="NZ_JBHLWO010000004.1"/>
</dbReference>
<keyword evidence="3" id="KW-1185">Reference proteome</keyword>
<evidence type="ECO:0000313" key="3">
    <source>
        <dbReference type="Proteomes" id="UP001589774"/>
    </source>
</evidence>
<dbReference type="Pfam" id="PF00403">
    <property type="entry name" value="HMA"/>
    <property type="match status" value="1"/>
</dbReference>
<dbReference type="Proteomes" id="UP001589774">
    <property type="component" value="Unassembled WGS sequence"/>
</dbReference>
<dbReference type="EMBL" id="JBHLWO010000004">
    <property type="protein sequence ID" value="MFC0321170.1"/>
    <property type="molecule type" value="Genomic_DNA"/>
</dbReference>
<name>A0ABV6HQK9_9SPHI</name>
<protein>
    <submittedName>
        <fullName evidence="2">Heavy-metal-associated domain-containing protein</fullName>
    </submittedName>
</protein>
<feature type="domain" description="HMA" evidence="1">
    <location>
        <begin position="3"/>
        <end position="69"/>
    </location>
</feature>
<organism evidence="2 3">
    <name type="scientific">Olivibacter oleidegradans</name>
    <dbReference type="NCBI Taxonomy" id="760123"/>
    <lineage>
        <taxon>Bacteria</taxon>
        <taxon>Pseudomonadati</taxon>
        <taxon>Bacteroidota</taxon>
        <taxon>Sphingobacteriia</taxon>
        <taxon>Sphingobacteriales</taxon>
        <taxon>Sphingobacteriaceae</taxon>
        <taxon>Olivibacter</taxon>
    </lineage>
</organism>
<comment type="caution">
    <text evidence="2">The sequence shown here is derived from an EMBL/GenBank/DDBJ whole genome shotgun (WGS) entry which is preliminary data.</text>
</comment>
<evidence type="ECO:0000313" key="2">
    <source>
        <dbReference type="EMBL" id="MFC0321170.1"/>
    </source>
</evidence>